<accession>A0A1S1N7N2</accession>
<name>A0A1S1N7N2_9GAMM</name>
<dbReference type="STRING" id="327939.BIW53_14410"/>
<dbReference type="InterPro" id="IPR021223">
    <property type="entry name" value="AbiGi"/>
</dbReference>
<sequence length="281" mass="32418">MASRPGTVSKILWHFTGGPMWDDATNKQLKELKPAINGYEALKAILKSQELRVGQYCEIVKVIVPEKRQFDFETKEIHILKNHPVTVKSKPVCCVADIPLQHIDYHSNRYGKIAIGFHRDSIVKFGFNPVMYTLEDTALLNSIYQGYSAVDDVHPYSATSETESVQDEIDKIINDNDLDDSVDTSSVISELDWIESAQEKIDESFQNFLAYIKTFDTTEFDSIYCEREWRSTKNYSFAIEDIAIIVLPREQEGERFYERFLEEVILPKTVTIACWEDLIEH</sequence>
<organism evidence="1 2">
    <name type="scientific">Pseudoalteromonas byunsanensis</name>
    <dbReference type="NCBI Taxonomy" id="327939"/>
    <lineage>
        <taxon>Bacteria</taxon>
        <taxon>Pseudomonadati</taxon>
        <taxon>Pseudomonadota</taxon>
        <taxon>Gammaproteobacteria</taxon>
        <taxon>Alteromonadales</taxon>
        <taxon>Pseudoalteromonadaceae</taxon>
        <taxon>Pseudoalteromonas</taxon>
    </lineage>
</organism>
<gene>
    <name evidence="1" type="ORF">BIW53_14410</name>
</gene>
<evidence type="ECO:0000313" key="2">
    <source>
        <dbReference type="Proteomes" id="UP000180253"/>
    </source>
</evidence>
<dbReference type="AlphaFoldDB" id="A0A1S1N7N2"/>
<dbReference type="Pfam" id="PF10899">
    <property type="entry name" value="AbiGi"/>
    <property type="match status" value="1"/>
</dbReference>
<dbReference type="RefSeq" id="WP_070992714.1">
    <property type="nucleotide sequence ID" value="NZ_CBCSHD010000009.1"/>
</dbReference>
<dbReference type="OrthoDB" id="7063194at2"/>
<evidence type="ECO:0000313" key="1">
    <source>
        <dbReference type="EMBL" id="OHU94274.1"/>
    </source>
</evidence>
<reference evidence="1 2" key="1">
    <citation type="submission" date="2016-10" db="EMBL/GenBank/DDBJ databases">
        <title>Pseudoalteromonas amylolytica sp. nov., isolated from the surface seawater.</title>
        <authorList>
            <person name="Wu Y.-H."/>
            <person name="Cheng H."/>
            <person name="Jin X.-B."/>
            <person name="Wang C.-S."/>
            <person name="Xu X.-W."/>
        </authorList>
    </citation>
    <scope>NUCLEOTIDE SEQUENCE [LARGE SCALE GENOMIC DNA]</scope>
    <source>
        <strain evidence="1 2">JCM 12483</strain>
    </source>
</reference>
<dbReference type="Proteomes" id="UP000180253">
    <property type="component" value="Unassembled WGS sequence"/>
</dbReference>
<comment type="caution">
    <text evidence="1">The sequence shown here is derived from an EMBL/GenBank/DDBJ whole genome shotgun (WGS) entry which is preliminary data.</text>
</comment>
<dbReference type="EMBL" id="MNAN01000034">
    <property type="protein sequence ID" value="OHU94274.1"/>
    <property type="molecule type" value="Genomic_DNA"/>
</dbReference>
<protein>
    <submittedName>
        <fullName evidence="1">Uncharacterized protein</fullName>
    </submittedName>
</protein>
<keyword evidence="2" id="KW-1185">Reference proteome</keyword>
<proteinExistence type="predicted"/>